<reference evidence="1" key="1">
    <citation type="submission" date="2019-11" db="UniProtKB">
        <authorList>
            <consortium name="WormBaseParasite"/>
        </authorList>
    </citation>
    <scope>IDENTIFICATION</scope>
</reference>
<evidence type="ECO:0000313" key="1">
    <source>
        <dbReference type="WBParaSite" id="MCU_012427-RA"/>
    </source>
</evidence>
<dbReference type="AlphaFoldDB" id="A0A5K3FW73"/>
<accession>A0A5K3FW73</accession>
<sequence>MSELRGLSKPVAPTEDEKKRFKPVIQGYLKQKCGKEPVHVEILLVKSQVRNGKDYSVLVMADYSYYVIQMHETVRDDALTVIFHEVVSLDY</sequence>
<protein>
    <submittedName>
        <fullName evidence="1">Cystatin domain-containing protein</fullName>
    </submittedName>
</protein>
<proteinExistence type="predicted"/>
<organism evidence="1">
    <name type="scientific">Mesocestoides corti</name>
    <name type="common">Flatworm</name>
    <dbReference type="NCBI Taxonomy" id="53468"/>
    <lineage>
        <taxon>Eukaryota</taxon>
        <taxon>Metazoa</taxon>
        <taxon>Spiralia</taxon>
        <taxon>Lophotrochozoa</taxon>
        <taxon>Platyhelminthes</taxon>
        <taxon>Cestoda</taxon>
        <taxon>Eucestoda</taxon>
        <taxon>Cyclophyllidea</taxon>
        <taxon>Mesocestoididae</taxon>
        <taxon>Mesocestoides</taxon>
    </lineage>
</organism>
<dbReference type="WBParaSite" id="MCU_012427-RA">
    <property type="protein sequence ID" value="MCU_012427-RA"/>
    <property type="gene ID" value="MCU_012427"/>
</dbReference>
<name>A0A5K3FW73_MESCO</name>